<accession>A0A2W5VA39</accession>
<reference evidence="2 3" key="1">
    <citation type="submission" date="2017-08" db="EMBL/GenBank/DDBJ databases">
        <title>Infants hospitalized years apart are colonized by the same room-sourced microbial strains.</title>
        <authorList>
            <person name="Brooks B."/>
            <person name="Olm M.R."/>
            <person name="Firek B.A."/>
            <person name="Baker R."/>
            <person name="Thomas B.C."/>
            <person name="Morowitz M.J."/>
            <person name="Banfield J.F."/>
        </authorList>
    </citation>
    <scope>NUCLEOTIDE SEQUENCE [LARGE SCALE GENOMIC DNA]</scope>
    <source>
        <strain evidence="2">S2_003_000_R2_4</strain>
    </source>
</reference>
<dbReference type="SUPFAM" id="SSF53474">
    <property type="entry name" value="alpha/beta-Hydrolases"/>
    <property type="match status" value="1"/>
</dbReference>
<proteinExistence type="predicted"/>
<feature type="chain" id="PRO_5016013966" evidence="1">
    <location>
        <begin position="22"/>
        <end position="284"/>
    </location>
</feature>
<keyword evidence="1" id="KW-0732">Signal</keyword>
<keyword evidence="2" id="KW-0378">Hydrolase</keyword>
<evidence type="ECO:0000256" key="1">
    <source>
        <dbReference type="SAM" id="SignalP"/>
    </source>
</evidence>
<evidence type="ECO:0000313" key="3">
    <source>
        <dbReference type="Proteomes" id="UP000249393"/>
    </source>
</evidence>
<dbReference type="GO" id="GO:0016787">
    <property type="term" value="F:hydrolase activity"/>
    <property type="evidence" value="ECO:0007669"/>
    <property type="project" value="UniProtKB-KW"/>
</dbReference>
<feature type="signal peptide" evidence="1">
    <location>
        <begin position="1"/>
        <end position="21"/>
    </location>
</feature>
<comment type="caution">
    <text evidence="2">The sequence shown here is derived from an EMBL/GenBank/DDBJ whole genome shotgun (WGS) entry which is preliminary data.</text>
</comment>
<dbReference type="EMBL" id="QFQZ01000009">
    <property type="protein sequence ID" value="PZR36102.1"/>
    <property type="molecule type" value="Genomic_DNA"/>
</dbReference>
<evidence type="ECO:0000313" key="2">
    <source>
        <dbReference type="EMBL" id="PZR36102.1"/>
    </source>
</evidence>
<organism evidence="2 3">
    <name type="scientific">Caulobacter segnis</name>
    <dbReference type="NCBI Taxonomy" id="88688"/>
    <lineage>
        <taxon>Bacteria</taxon>
        <taxon>Pseudomonadati</taxon>
        <taxon>Pseudomonadota</taxon>
        <taxon>Alphaproteobacteria</taxon>
        <taxon>Caulobacterales</taxon>
        <taxon>Caulobacteraceae</taxon>
        <taxon>Caulobacter</taxon>
    </lineage>
</organism>
<dbReference type="RefSeq" id="WP_304274812.1">
    <property type="nucleotide sequence ID" value="NZ_QFQZ01000009.1"/>
</dbReference>
<name>A0A2W5VA39_9CAUL</name>
<dbReference type="Gene3D" id="3.40.50.1820">
    <property type="entry name" value="alpha/beta hydrolase"/>
    <property type="match status" value="1"/>
</dbReference>
<sequence>MIDRRCLLAGAVSLVAAPALAASLQTLTTEDGRQVQVSVWKASGRPRGLILFSHGALSAPGKYENLLEPWRASGFDIAAPLHVDSTDHPDRAKYGMADSWKARLLDMRALAKAFAGGKPYVAAGHSYGALVALTLGGVAAERPTGFDGSMSDAAVKAVVAFSPPGVTPGLVSADGFKTLARPALVQTGTMDVPPGAPDWRVHLAAFENAPAGDKYGLVLNGVDHYFGHLICRPERDVPAQSDGLKRGVEVSSLFLAAYGAGDRKAMRALASNIGKDAIGELTLR</sequence>
<gene>
    <name evidence="2" type="ORF">DI526_04875</name>
</gene>
<dbReference type="Proteomes" id="UP000249393">
    <property type="component" value="Unassembled WGS sequence"/>
</dbReference>
<dbReference type="InterPro" id="IPR029058">
    <property type="entry name" value="AB_hydrolase_fold"/>
</dbReference>
<dbReference type="AlphaFoldDB" id="A0A2W5VA39"/>
<protein>
    <submittedName>
        <fullName evidence="2">Alpha/beta hydrolase</fullName>
    </submittedName>
</protein>